<gene>
    <name evidence="1" type="ORF">METHB2_90015</name>
</gene>
<sequence length="43" mass="4700">MQTFKIDKISVSGALMGTGNELAHIELIMGREAALQKLRLASR</sequence>
<dbReference type="EMBL" id="CADCXN010000124">
    <property type="protein sequence ID" value="CAA9892908.1"/>
    <property type="molecule type" value="Genomic_DNA"/>
</dbReference>
<organism evidence="1 2">
    <name type="scientific">Candidatus Methylobacter favarea</name>
    <dbReference type="NCBI Taxonomy" id="2707345"/>
    <lineage>
        <taxon>Bacteria</taxon>
        <taxon>Pseudomonadati</taxon>
        <taxon>Pseudomonadota</taxon>
        <taxon>Gammaproteobacteria</taxon>
        <taxon>Methylococcales</taxon>
        <taxon>Methylococcaceae</taxon>
        <taxon>Methylobacter</taxon>
    </lineage>
</organism>
<protein>
    <submittedName>
        <fullName evidence="1">Formaldehyde-activating enzyme</fullName>
    </submittedName>
</protein>
<accession>A0A8S0XVX4</accession>
<evidence type="ECO:0000313" key="2">
    <source>
        <dbReference type="Proteomes" id="UP000494216"/>
    </source>
</evidence>
<comment type="caution">
    <text evidence="1">The sequence shown here is derived from an EMBL/GenBank/DDBJ whole genome shotgun (WGS) entry which is preliminary data.</text>
</comment>
<name>A0A8S0XVX4_9GAMM</name>
<dbReference type="Proteomes" id="UP000494216">
    <property type="component" value="Unassembled WGS sequence"/>
</dbReference>
<keyword evidence="2" id="KW-1185">Reference proteome</keyword>
<proteinExistence type="predicted"/>
<dbReference type="AlphaFoldDB" id="A0A8S0XVX4"/>
<reference evidence="1 2" key="1">
    <citation type="submission" date="2020-02" db="EMBL/GenBank/DDBJ databases">
        <authorList>
            <person name="Hogendoorn C."/>
        </authorList>
    </citation>
    <scope>NUCLEOTIDE SEQUENCE [LARGE SCALE GENOMIC DNA]</scope>
    <source>
        <strain evidence="1">METHB21</strain>
    </source>
</reference>
<evidence type="ECO:0000313" key="1">
    <source>
        <dbReference type="EMBL" id="CAA9892908.1"/>
    </source>
</evidence>